<name>A0ABR7QCT8_9FLAO</name>
<proteinExistence type="predicted"/>
<dbReference type="EMBL" id="JACGWS010000011">
    <property type="protein sequence ID" value="MBC8756333.1"/>
    <property type="molecule type" value="Genomic_DNA"/>
</dbReference>
<dbReference type="Proteomes" id="UP000619238">
    <property type="component" value="Unassembled WGS sequence"/>
</dbReference>
<evidence type="ECO:0008006" key="4">
    <source>
        <dbReference type="Google" id="ProtNLM"/>
    </source>
</evidence>
<keyword evidence="3" id="KW-1185">Reference proteome</keyword>
<evidence type="ECO:0000313" key="3">
    <source>
        <dbReference type="Proteomes" id="UP000619238"/>
    </source>
</evidence>
<reference evidence="2 3" key="1">
    <citation type="submission" date="2020-07" db="EMBL/GenBank/DDBJ databases">
        <title>Description of Kordia aestuariivivens sp. nov., isolated from a tidal flat.</title>
        <authorList>
            <person name="Park S."/>
            <person name="Yoon J.-H."/>
        </authorList>
    </citation>
    <scope>NUCLEOTIDE SEQUENCE [LARGE SCALE GENOMIC DNA]</scope>
    <source>
        <strain evidence="2 3">YSTF-M3</strain>
    </source>
</reference>
<accession>A0ABR7QCT8</accession>
<protein>
    <recommendedName>
        <fullName evidence="4">Lipoprotein</fullName>
    </recommendedName>
</protein>
<feature type="signal peptide" evidence="1">
    <location>
        <begin position="1"/>
        <end position="28"/>
    </location>
</feature>
<evidence type="ECO:0000313" key="2">
    <source>
        <dbReference type="EMBL" id="MBC8756333.1"/>
    </source>
</evidence>
<dbReference type="RefSeq" id="WP_187563376.1">
    <property type="nucleotide sequence ID" value="NZ_JACGWS010000011.1"/>
</dbReference>
<comment type="caution">
    <text evidence="2">The sequence shown here is derived from an EMBL/GenBank/DDBJ whole genome shotgun (WGS) entry which is preliminary data.</text>
</comment>
<gene>
    <name evidence="2" type="ORF">H2O64_16785</name>
</gene>
<organism evidence="2 3">
    <name type="scientific">Kordia aestuariivivens</name>
    <dbReference type="NCBI Taxonomy" id="2759037"/>
    <lineage>
        <taxon>Bacteria</taxon>
        <taxon>Pseudomonadati</taxon>
        <taxon>Bacteroidota</taxon>
        <taxon>Flavobacteriia</taxon>
        <taxon>Flavobacteriales</taxon>
        <taxon>Flavobacteriaceae</taxon>
        <taxon>Kordia</taxon>
    </lineage>
</organism>
<feature type="chain" id="PRO_5045164523" description="Lipoprotein" evidence="1">
    <location>
        <begin position="29"/>
        <end position="323"/>
    </location>
</feature>
<keyword evidence="1" id="KW-0732">Signal</keyword>
<dbReference type="PROSITE" id="PS51257">
    <property type="entry name" value="PROKAR_LIPOPROTEIN"/>
    <property type="match status" value="1"/>
</dbReference>
<evidence type="ECO:0000256" key="1">
    <source>
        <dbReference type="SAM" id="SignalP"/>
    </source>
</evidence>
<sequence length="323" mass="36260">MKKKMISFASLGLVCATFFLSCETNNQAEEEQLDLALETPDKIISNTQAATLFQNDQNTRLAQIGKSRMSFEDKAIHFDLATLTAYINRLESMAVSKNIPITGASFVFGADANGKRTAFLMPSTRNASLDYQESFTIENGEFLTFKHVDPSLKLQNSSQNDENLILSPNGYLSFNEATNMFNNYQTQYISTFAKKVTKDYYTKAVWYSLEEFKDYFAYLQKKSKDHNLAITGVDVFFGVYNNDPSLELKSNAQTLFMSASTQQQTIINIKGKPLKQFTEEGFFAKNGDENTSGSLSFNEGQLSPPPPICNHSTCSAFKCKYVE</sequence>